<feature type="chain" id="PRO_5035914366" description="Peptidase S1 domain-containing protein" evidence="3">
    <location>
        <begin position="19"/>
        <end position="281"/>
    </location>
</feature>
<keyword evidence="2" id="KW-0645">Protease</keyword>
<feature type="signal peptide" evidence="3">
    <location>
        <begin position="1"/>
        <end position="18"/>
    </location>
</feature>
<accession>A0A8S1CFH3</accession>
<gene>
    <name evidence="5" type="ORF">CLODIP_2_CD08220</name>
</gene>
<dbReference type="PROSITE" id="PS50240">
    <property type="entry name" value="TRYPSIN_DOM"/>
    <property type="match status" value="1"/>
</dbReference>
<dbReference type="OrthoDB" id="5565075at2759"/>
<dbReference type="AlphaFoldDB" id="A0A8S1CFH3"/>
<dbReference type="InterPro" id="IPR033116">
    <property type="entry name" value="TRYPSIN_SER"/>
</dbReference>
<dbReference type="InterPro" id="IPR043504">
    <property type="entry name" value="Peptidase_S1_PA_chymotrypsin"/>
</dbReference>
<dbReference type="InterPro" id="IPR051333">
    <property type="entry name" value="CLIP_Serine_Protease"/>
</dbReference>
<evidence type="ECO:0000313" key="6">
    <source>
        <dbReference type="Proteomes" id="UP000494165"/>
    </source>
</evidence>
<keyword evidence="1" id="KW-1015">Disulfide bond</keyword>
<sequence length="281" mass="29697">MNAVTLVFLFGSLFLAQAAVVPWAVYGPKIHVNTWRSAPTETRIVGGTYADNGQFPWQVGMYLDGSGFCGGSLISDTVVLTAGHCVDGTRTFTVHVGSVDIDLTTEPAQIISASTKVLHEYYAAQNLLNDIGLVLLDAPVQGANIQPIRLPGRSQIEETFEGVIGTASGWGRVSDDDSRLSQYLNFVNLTVISNVDCEAIYGAAVNDAKLCVSTRGGLAGTCFGDSGGPLVIYEPDGIATEIGITSFVADEGCQTGLPAGFTRISLYLDWISQNAGVPVRP</sequence>
<dbReference type="InterPro" id="IPR001254">
    <property type="entry name" value="Trypsin_dom"/>
</dbReference>
<dbReference type="CDD" id="cd00190">
    <property type="entry name" value="Tryp_SPc"/>
    <property type="match status" value="1"/>
</dbReference>
<dbReference type="Gene3D" id="2.40.10.10">
    <property type="entry name" value="Trypsin-like serine proteases"/>
    <property type="match status" value="1"/>
</dbReference>
<evidence type="ECO:0000256" key="1">
    <source>
        <dbReference type="ARBA" id="ARBA00023157"/>
    </source>
</evidence>
<keyword evidence="6" id="KW-1185">Reference proteome</keyword>
<dbReference type="InterPro" id="IPR001314">
    <property type="entry name" value="Peptidase_S1A"/>
</dbReference>
<reference evidence="5 6" key="1">
    <citation type="submission" date="2020-04" db="EMBL/GenBank/DDBJ databases">
        <authorList>
            <person name="Alioto T."/>
            <person name="Alioto T."/>
            <person name="Gomez Garrido J."/>
        </authorList>
    </citation>
    <scope>NUCLEOTIDE SEQUENCE [LARGE SCALE GENOMIC DNA]</scope>
</reference>
<dbReference type="SMART" id="SM00020">
    <property type="entry name" value="Tryp_SPc"/>
    <property type="match status" value="1"/>
</dbReference>
<feature type="domain" description="Peptidase S1" evidence="4">
    <location>
        <begin position="44"/>
        <end position="276"/>
    </location>
</feature>
<comment type="caution">
    <text evidence="5">The sequence shown here is derived from an EMBL/GenBank/DDBJ whole genome shotgun (WGS) entry which is preliminary data.</text>
</comment>
<dbReference type="Pfam" id="PF00089">
    <property type="entry name" value="Trypsin"/>
    <property type="match status" value="1"/>
</dbReference>
<dbReference type="GO" id="GO:0006508">
    <property type="term" value="P:proteolysis"/>
    <property type="evidence" value="ECO:0007669"/>
    <property type="project" value="UniProtKB-KW"/>
</dbReference>
<dbReference type="PROSITE" id="PS00135">
    <property type="entry name" value="TRYPSIN_SER"/>
    <property type="match status" value="1"/>
</dbReference>
<proteinExistence type="predicted"/>
<dbReference type="FunFam" id="2.40.10.10:FF:000068">
    <property type="entry name" value="transmembrane protease serine 2"/>
    <property type="match status" value="1"/>
</dbReference>
<evidence type="ECO:0000256" key="3">
    <source>
        <dbReference type="SAM" id="SignalP"/>
    </source>
</evidence>
<dbReference type="EMBL" id="CADEPI010000053">
    <property type="protein sequence ID" value="CAB3370547.1"/>
    <property type="molecule type" value="Genomic_DNA"/>
</dbReference>
<keyword evidence="2" id="KW-0378">Hydrolase</keyword>
<dbReference type="InterPro" id="IPR018114">
    <property type="entry name" value="TRYPSIN_HIS"/>
</dbReference>
<evidence type="ECO:0000259" key="4">
    <source>
        <dbReference type="PROSITE" id="PS50240"/>
    </source>
</evidence>
<protein>
    <recommendedName>
        <fullName evidence="4">Peptidase S1 domain-containing protein</fullName>
    </recommendedName>
</protein>
<dbReference type="Proteomes" id="UP000494165">
    <property type="component" value="Unassembled WGS sequence"/>
</dbReference>
<evidence type="ECO:0000313" key="5">
    <source>
        <dbReference type="EMBL" id="CAB3370547.1"/>
    </source>
</evidence>
<evidence type="ECO:0000256" key="2">
    <source>
        <dbReference type="RuleBase" id="RU363034"/>
    </source>
</evidence>
<keyword evidence="3" id="KW-0732">Signal</keyword>
<dbReference type="PANTHER" id="PTHR24260:SF136">
    <property type="entry name" value="GH08193P-RELATED"/>
    <property type="match status" value="1"/>
</dbReference>
<dbReference type="PROSITE" id="PS00134">
    <property type="entry name" value="TRYPSIN_HIS"/>
    <property type="match status" value="1"/>
</dbReference>
<dbReference type="PANTHER" id="PTHR24260">
    <property type="match status" value="1"/>
</dbReference>
<dbReference type="SUPFAM" id="SSF50494">
    <property type="entry name" value="Trypsin-like serine proteases"/>
    <property type="match status" value="1"/>
</dbReference>
<name>A0A8S1CFH3_9INSE</name>
<keyword evidence="2" id="KW-0720">Serine protease</keyword>
<dbReference type="InterPro" id="IPR009003">
    <property type="entry name" value="Peptidase_S1_PA"/>
</dbReference>
<organism evidence="5 6">
    <name type="scientific">Cloeon dipterum</name>
    <dbReference type="NCBI Taxonomy" id="197152"/>
    <lineage>
        <taxon>Eukaryota</taxon>
        <taxon>Metazoa</taxon>
        <taxon>Ecdysozoa</taxon>
        <taxon>Arthropoda</taxon>
        <taxon>Hexapoda</taxon>
        <taxon>Insecta</taxon>
        <taxon>Pterygota</taxon>
        <taxon>Palaeoptera</taxon>
        <taxon>Ephemeroptera</taxon>
        <taxon>Pisciforma</taxon>
        <taxon>Baetidae</taxon>
        <taxon>Cloeon</taxon>
    </lineage>
</organism>
<dbReference type="GO" id="GO:0004252">
    <property type="term" value="F:serine-type endopeptidase activity"/>
    <property type="evidence" value="ECO:0007669"/>
    <property type="project" value="InterPro"/>
</dbReference>
<dbReference type="PRINTS" id="PR00722">
    <property type="entry name" value="CHYMOTRYPSIN"/>
</dbReference>